<evidence type="ECO:0000256" key="2">
    <source>
        <dbReference type="ARBA" id="ARBA00023157"/>
    </source>
</evidence>
<evidence type="ECO:0000313" key="7">
    <source>
        <dbReference type="EMBL" id="CAG6637648.1"/>
    </source>
</evidence>
<feature type="domain" description="Spondin-like TSP1" evidence="6">
    <location>
        <begin position="928"/>
        <end position="976"/>
    </location>
</feature>
<dbReference type="InterPro" id="IPR051418">
    <property type="entry name" value="Spondin/Thrombospondin_T1"/>
</dbReference>
<keyword evidence="4" id="KW-0472">Membrane</keyword>
<reference evidence="7" key="1">
    <citation type="submission" date="2021-05" db="EMBL/GenBank/DDBJ databases">
        <authorList>
            <person name="Alioto T."/>
            <person name="Alioto T."/>
            <person name="Gomez Garrido J."/>
        </authorList>
    </citation>
    <scope>NUCLEOTIDE SEQUENCE</scope>
</reference>
<dbReference type="InterPro" id="IPR000884">
    <property type="entry name" value="TSP1_rpt"/>
</dbReference>
<feature type="chain" id="PRO_5036262325" evidence="5">
    <location>
        <begin position="17"/>
        <end position="1464"/>
    </location>
</feature>
<dbReference type="PROSITE" id="PS50092">
    <property type="entry name" value="TSP1"/>
    <property type="match status" value="10"/>
</dbReference>
<dbReference type="PANTHER" id="PTHR11311:SF30">
    <property type="entry name" value="SPONDIN-LIKE TSP1 DOMAIN-CONTAINING PROTEIN"/>
    <property type="match status" value="1"/>
</dbReference>
<dbReference type="Gene3D" id="2.20.100.10">
    <property type="entry name" value="Thrombospondin type-1 (TSP1) repeat"/>
    <property type="match status" value="9"/>
</dbReference>
<keyword evidence="1 5" id="KW-0732">Signal</keyword>
<evidence type="ECO:0000256" key="5">
    <source>
        <dbReference type="SAM" id="SignalP"/>
    </source>
</evidence>
<feature type="domain" description="Spondin-like TSP1" evidence="6">
    <location>
        <begin position="570"/>
        <end position="628"/>
    </location>
</feature>
<evidence type="ECO:0000256" key="3">
    <source>
        <dbReference type="ARBA" id="ARBA00023180"/>
    </source>
</evidence>
<evidence type="ECO:0000256" key="4">
    <source>
        <dbReference type="SAM" id="Phobius"/>
    </source>
</evidence>
<dbReference type="InterPro" id="IPR036383">
    <property type="entry name" value="TSP1_rpt_sf"/>
</dbReference>
<evidence type="ECO:0000259" key="6">
    <source>
        <dbReference type="Pfam" id="PF19028"/>
    </source>
</evidence>
<keyword evidence="2" id="KW-1015">Disulfide bond</keyword>
<feature type="domain" description="Spondin-like TSP1" evidence="6">
    <location>
        <begin position="1283"/>
        <end position="1339"/>
    </location>
</feature>
<protein>
    <submittedName>
        <fullName evidence="7">Thrombospondin type-1 domain-containing protein 7B</fullName>
    </submittedName>
</protein>
<evidence type="ECO:0000256" key="1">
    <source>
        <dbReference type="ARBA" id="ARBA00022729"/>
    </source>
</evidence>
<dbReference type="EMBL" id="HBUF01339374">
    <property type="protein sequence ID" value="CAG6700363.1"/>
    <property type="molecule type" value="Transcribed_RNA"/>
</dbReference>
<dbReference type="Pfam" id="PF19030">
    <property type="entry name" value="TSP1_ADAMTS"/>
    <property type="match status" value="5"/>
</dbReference>
<dbReference type="SUPFAM" id="SSF82895">
    <property type="entry name" value="TSP-1 type 1 repeat"/>
    <property type="match status" value="7"/>
</dbReference>
<dbReference type="FunFam" id="2.20.100.10:FF:000019">
    <property type="entry name" value="Thrombospondin type 1 domain containing 7A"/>
    <property type="match status" value="2"/>
</dbReference>
<accession>A0A8D8VVW2</accession>
<keyword evidence="4" id="KW-0812">Transmembrane</keyword>
<dbReference type="PANTHER" id="PTHR11311">
    <property type="entry name" value="SPONDIN"/>
    <property type="match status" value="1"/>
</dbReference>
<dbReference type="EMBL" id="HBUF01339375">
    <property type="protein sequence ID" value="CAG6700365.1"/>
    <property type="molecule type" value="Transcribed_RNA"/>
</dbReference>
<dbReference type="Pfam" id="PF19028">
    <property type="entry name" value="TSP1_spondin"/>
    <property type="match status" value="3"/>
</dbReference>
<dbReference type="EMBL" id="HBUF01099201">
    <property type="protein sequence ID" value="CAG6637648.1"/>
    <property type="molecule type" value="Transcribed_RNA"/>
</dbReference>
<keyword evidence="3" id="KW-0325">Glycoprotein</keyword>
<feature type="signal peptide" evidence="5">
    <location>
        <begin position="1"/>
        <end position="16"/>
    </location>
</feature>
<organism evidence="7">
    <name type="scientific">Cacopsylla melanoneura</name>
    <dbReference type="NCBI Taxonomy" id="428564"/>
    <lineage>
        <taxon>Eukaryota</taxon>
        <taxon>Metazoa</taxon>
        <taxon>Ecdysozoa</taxon>
        <taxon>Arthropoda</taxon>
        <taxon>Hexapoda</taxon>
        <taxon>Insecta</taxon>
        <taxon>Pterygota</taxon>
        <taxon>Neoptera</taxon>
        <taxon>Paraneoptera</taxon>
        <taxon>Hemiptera</taxon>
        <taxon>Sternorrhyncha</taxon>
        <taxon>Psylloidea</taxon>
        <taxon>Psyllidae</taxon>
        <taxon>Psyllinae</taxon>
        <taxon>Cacopsylla</taxon>
    </lineage>
</organism>
<keyword evidence="4" id="KW-1133">Transmembrane helix</keyword>
<feature type="transmembrane region" description="Helical" evidence="4">
    <location>
        <begin position="1416"/>
        <end position="1440"/>
    </location>
</feature>
<proteinExistence type="predicted"/>
<name>A0A8D8VVW2_9HEMI</name>
<sequence length="1464" mass="164182">MYVPFLLIWALAGVSAHIPLEDNPNYVWIAGPWEPCIPKSSSNDYCGYGVKSRKIECIDSRYPKIELKKELCGLSGIPEVNRLCYIPCEAEKIDWGPGGWSPCIAKPGTSKGFRHRELKCVTVKTTEGLRGVSLGDSFLFKEFLSRVFKRYQYRNMRREVCDGLIEPVTTEKCEITDKQDCVVTEFSEWSECCDNAQHRTRSVLVAPSLYGKACPQLSELRKCDSKGISCKTQKSETNILSVGPWSKCERFEQEGVHMMWTSNDLSDNYYKHWPQVGYQKRTLSCYNSSGFDLDLSECMESKKGPLASRSCIMSQDCVVTPWPGWKVVKEGCIDELGKNWPTVSVRTREVSKLHEGSGKQCPHLRETKEEPSRVKCTDLYKWQTSIWSKCKLPKGLSQELCGGGLQFRNVTCISTQTRWPVDEEDCHLTPVPRVERCEVPCERDCSVGLWSPWGPCLPAKACPVSDSEPMPSKGFRRRSRQVIEAPSENGLECPATDEIQVCNNPECYHWYADVWSSCILDPGVGKCGNGVRSRKIMCKDHGGETVADYHCTKLKPIAQENCLIPCPNDCVVSAWSDWTACSSQCFDGKLTPFKTRNRTVIAPPSPGGHHCPPKSEMTQIESCNTHDCHKFSWLTLPWQPCNATCGKGIQVREVWCMEDNEMKLPDGRCQLLPKPPEWRPCTKHCPEPCVYSEWTKWSSCQNLKKCTKTEETEILFTRREREILSGENCTEQLEESAPCKEISGKCPEYNWALGSWSQCQMGPDRTCGSGLRARDIWCSADGSSTHVEIKYCIKTQSKVPPSIERCHVDCAKPCTVTDWSHWSPCNQPCSGIRSRTRQLIDQSSAHLACRDYALLEVAQCPCSSYYSKPVSKWSECLTNGTTGLCGIGTRYRAVGCFDENNEMVDPGLCGGSLGLDEEPCFVECPVDCAYSEWTPWSECTALCGPGVQNRTRKIIRQPQNGGQECDQTIQWKPCGETCEYFEWRATGWTECKLTEPALQGHLLGCGNGQQYRSVMCIDMRTEQAVDNKYCDWATQPSDINNCHVACPGDCVLSSWSEWSSCLGDCSNTQQRTRSLLRSPSIHGAPCPHAIQTQACRVNLTCFTYKWAVTKYSSCLPLGGSPCGEGKSYGLIFCERSDGRLVDFDFCKDLPVPYAASKWCYIDCPVDCELSNWDDWNEADCTCNSTVGINRLGHIKTQPSVGGRKCPKQVKQWKPCPAVPCYEWQTTDWSACQLHGATCGFGLTYRNVTCVRGDNKKPVEHWQCPSISKPISSDTCNVPCETDCQLSEWSHWSHCHGDCKKDKVGYQTRSRAVIRQPKLGTAKTCPEPLWETKDCDLGPCLTFDWVVTGEGSIVCKRSDGLTVVGGCDRIKRPTKSGCQVIDGRCVCTAEPGVIVEDISCQYPEVTYKYDPSGNLNMWFFAMIGTGTVFIIFVVTSVYLVCADRHDPNEVYCKMQSSSYLTSVSK</sequence>
<dbReference type="SMART" id="SM00209">
    <property type="entry name" value="TSP1"/>
    <property type="match status" value="14"/>
</dbReference>
<dbReference type="InterPro" id="IPR044004">
    <property type="entry name" value="TSP1_spondin_dom"/>
</dbReference>
<dbReference type="Pfam" id="PF00090">
    <property type="entry name" value="TSP_1"/>
    <property type="match status" value="2"/>
</dbReference>